<feature type="domain" description="Helicase ATP-binding" evidence="3">
    <location>
        <begin position="64"/>
        <end position="320"/>
    </location>
</feature>
<comment type="caution">
    <text evidence="4">The sequence shown here is derived from an EMBL/GenBank/DDBJ whole genome shotgun (WGS) entry which is preliminary data.</text>
</comment>
<evidence type="ECO:0000256" key="1">
    <source>
        <dbReference type="SAM" id="MobiDB-lite"/>
    </source>
</evidence>
<name>A0ABX0CI34_9BIFI</name>
<protein>
    <recommendedName>
        <fullName evidence="3">Helicase ATP-binding domain-containing protein</fullName>
    </recommendedName>
</protein>
<dbReference type="InterPro" id="IPR003593">
    <property type="entry name" value="AAA+_ATPase"/>
</dbReference>
<dbReference type="PROSITE" id="PS51192">
    <property type="entry name" value="HELICASE_ATP_BIND_1"/>
    <property type="match status" value="1"/>
</dbReference>
<organism evidence="4 5">
    <name type="scientific">Bifidobacterium saimiriisciurei</name>
    <dbReference type="NCBI Taxonomy" id="2661627"/>
    <lineage>
        <taxon>Bacteria</taxon>
        <taxon>Bacillati</taxon>
        <taxon>Actinomycetota</taxon>
        <taxon>Actinomycetes</taxon>
        <taxon>Bifidobacteriales</taxon>
        <taxon>Bifidobacteriaceae</taxon>
        <taxon>Bifidobacterium</taxon>
    </lineage>
</organism>
<dbReference type="CDD" id="cd18785">
    <property type="entry name" value="SF2_C"/>
    <property type="match status" value="1"/>
</dbReference>
<evidence type="ECO:0000313" key="4">
    <source>
        <dbReference type="EMBL" id="NEH11957.1"/>
    </source>
</evidence>
<proteinExistence type="predicted"/>
<feature type="region of interest" description="Disordered" evidence="1">
    <location>
        <begin position="1"/>
        <end position="37"/>
    </location>
</feature>
<keyword evidence="2" id="KW-0812">Transmembrane</keyword>
<dbReference type="InterPro" id="IPR027417">
    <property type="entry name" value="P-loop_NTPase"/>
</dbReference>
<keyword evidence="5" id="KW-1185">Reference proteome</keyword>
<dbReference type="PANTHER" id="PTHR47396:SF1">
    <property type="entry name" value="ATP-DEPENDENT HELICASE IRC3-RELATED"/>
    <property type="match status" value="1"/>
</dbReference>
<feature type="compositionally biased region" description="Basic and acidic residues" evidence="1">
    <location>
        <begin position="17"/>
        <end position="28"/>
    </location>
</feature>
<feature type="compositionally biased region" description="Basic and acidic residues" evidence="1">
    <location>
        <begin position="191"/>
        <end position="200"/>
    </location>
</feature>
<feature type="region of interest" description="Disordered" evidence="1">
    <location>
        <begin position="191"/>
        <end position="237"/>
    </location>
</feature>
<dbReference type="SMART" id="SM00382">
    <property type="entry name" value="AAA"/>
    <property type="match status" value="1"/>
</dbReference>
<feature type="transmembrane region" description="Helical" evidence="2">
    <location>
        <begin position="888"/>
        <end position="908"/>
    </location>
</feature>
<accession>A0ABX0CI34</accession>
<evidence type="ECO:0000313" key="5">
    <source>
        <dbReference type="Proteomes" id="UP000475155"/>
    </source>
</evidence>
<dbReference type="InterPro" id="IPR006935">
    <property type="entry name" value="Helicase/UvrB_N"/>
</dbReference>
<keyword evidence="2" id="KW-0472">Membrane</keyword>
<gene>
    <name evidence="4" type="ORF">GFD18_07630</name>
</gene>
<feature type="compositionally biased region" description="Low complexity" evidence="1">
    <location>
        <begin position="208"/>
        <end position="234"/>
    </location>
</feature>
<dbReference type="InterPro" id="IPR050742">
    <property type="entry name" value="Helicase_Restrict-Modif_Enz"/>
</dbReference>
<reference evidence="4 5" key="1">
    <citation type="submission" date="2019-10" db="EMBL/GenBank/DDBJ databases">
        <title>Bifidobacterium from non-human primates.</title>
        <authorList>
            <person name="Modesto M."/>
        </authorList>
    </citation>
    <scope>NUCLEOTIDE SEQUENCE [LARGE SCALE GENOMIC DNA]</scope>
    <source>
        <strain evidence="4 5">SMA1</strain>
    </source>
</reference>
<evidence type="ECO:0000259" key="3">
    <source>
        <dbReference type="PROSITE" id="PS51192"/>
    </source>
</evidence>
<dbReference type="Gene3D" id="3.40.50.300">
    <property type="entry name" value="P-loop containing nucleotide triphosphate hydrolases"/>
    <property type="match status" value="2"/>
</dbReference>
<feature type="transmembrane region" description="Helical" evidence="2">
    <location>
        <begin position="855"/>
        <end position="876"/>
    </location>
</feature>
<dbReference type="EMBL" id="WHZU01000011">
    <property type="protein sequence ID" value="NEH11957.1"/>
    <property type="molecule type" value="Genomic_DNA"/>
</dbReference>
<evidence type="ECO:0000256" key="2">
    <source>
        <dbReference type="SAM" id="Phobius"/>
    </source>
</evidence>
<dbReference type="PANTHER" id="PTHR47396">
    <property type="entry name" value="TYPE I RESTRICTION ENZYME ECOKI R PROTEIN"/>
    <property type="match status" value="1"/>
</dbReference>
<dbReference type="Proteomes" id="UP000475155">
    <property type="component" value="Unassembled WGS sequence"/>
</dbReference>
<dbReference type="InterPro" id="IPR014001">
    <property type="entry name" value="Helicase_ATP-bd"/>
</dbReference>
<dbReference type="SMART" id="SM00487">
    <property type="entry name" value="DEXDc"/>
    <property type="match status" value="1"/>
</dbReference>
<sequence>MPANRRTKPISAGYPPSRDKNRGMDAHHSAAGAHRNAMHDNGVWQRLRFRGEFRDYQQRVLDASERHAADGHIHVVAPPGSGKTILGLELIRRYGSRYEGRYESRYESSSGNEKDVNALVLSPTVAIADQWRRRFVENFRIIDDANGTDGNDNLLRSLVSDDLRHPKALTSVTYQALHAAVSERGGKVDSIKADSTRADDGSSANGIADTAANTDTKNTDGANATANTKTKAAAESPEDRERRLLAALVDRLVAAGVRIICLDEAHHLRREWQRILESFVAMLRADPRVGNDILIIALTATPPYDANANEWKRYTALCGDIDKEIFTPELVKHGDLCPHQDFVMLSYPTPAEAAEIHRFRIKAGDAVRRIVNDDMFAQAIVAAGIATDGRQTQIPPALYEHPDDYLALLVMMSRRDGMTPPKRLIRLVTAKHMLPAYRMSYAQRAFRFIVGAPELFGKSLSEQLKRELTRLGMTDRGRVCLLDNDKLTRRLMSSSGKLESIGRIVRHESAVMGERLRMLVLTDYIRADEKRRIGDDRPITSMGLVPIFETIRRTMNLMRASARAKAMAPDTATPDAKTSKEPIADVRIGPTDPANDFISFIPLVGAVSGSLTIMPTSLTDDIDRLAAAHRITPTYRPLPDERYCEVDLGPSNGAKIAVVTELVEAGLLHVLIGTKSLLGEGWDSPSVNTLVLASTVGSFMLTNQMRGRAIRSLAADPHKVANIWHLAAVEPEHLTFSDVGEQTMQWLDPPDDSTIRGDDFAMLRRRFDCFLGPSYMSRSVESGIDRLGVFTPPYDRDGIARINTVMLRRSANRARTAELWHDAIDDADDRVSQAVQLDRPIVPPKALLLLPLGEILAYAMLSQVVGLMVNVATGMVRSSARSGANFGFWPTMLVCGAMALVPIGRTVMRWRAVMVPRQSLFALSCAVLDALRGIGAISSGNRGVPYDRAASNDRFASNGRFDESPDSRMFVTIEDVPAPGTGGESALRCMLVGGTRREQVVFAETMAELLSPIDNPHYVIVGREWGVREYGVSLPCPAMFARRRRDVEVLRASLQRHWTGCTMIDTHTEEGRRILLRCRTRSFLNRGGKMPNTVTTLVR</sequence>
<keyword evidence="2" id="KW-1133">Transmembrane helix</keyword>
<dbReference type="SUPFAM" id="SSF52540">
    <property type="entry name" value="P-loop containing nucleoside triphosphate hydrolases"/>
    <property type="match status" value="2"/>
</dbReference>
<dbReference type="Pfam" id="PF04851">
    <property type="entry name" value="ResIII"/>
    <property type="match status" value="1"/>
</dbReference>